<dbReference type="SUPFAM" id="SSF55136">
    <property type="entry name" value="Probable bacterial effector-binding domain"/>
    <property type="match status" value="1"/>
</dbReference>
<evidence type="ECO:0000313" key="3">
    <source>
        <dbReference type="Proteomes" id="UP000606499"/>
    </source>
</evidence>
<reference evidence="2" key="1">
    <citation type="submission" date="2020-08" db="EMBL/GenBank/DDBJ databases">
        <title>Genome public.</title>
        <authorList>
            <person name="Liu C."/>
            <person name="Sun Q."/>
        </authorList>
    </citation>
    <scope>NUCLEOTIDE SEQUENCE</scope>
    <source>
        <strain evidence="2">NSJ-28</strain>
    </source>
</reference>
<evidence type="ECO:0000259" key="1">
    <source>
        <dbReference type="SMART" id="SM00871"/>
    </source>
</evidence>
<dbReference type="InterPro" id="IPR050908">
    <property type="entry name" value="SmbC-like"/>
</dbReference>
<dbReference type="InterPro" id="IPR010499">
    <property type="entry name" value="AraC_E-bd"/>
</dbReference>
<dbReference type="Gene3D" id="3.20.80.10">
    <property type="entry name" value="Regulatory factor, effector binding domain"/>
    <property type="match status" value="1"/>
</dbReference>
<dbReference type="Pfam" id="PF06445">
    <property type="entry name" value="GyrI-like"/>
    <property type="match status" value="1"/>
</dbReference>
<gene>
    <name evidence="2" type="ORF">H8S45_02345</name>
</gene>
<dbReference type="PANTHER" id="PTHR40055:SF1">
    <property type="entry name" value="TRANSCRIPTIONAL REGULATOR YGIV-RELATED"/>
    <property type="match status" value="1"/>
</dbReference>
<dbReference type="EMBL" id="JACOPL010000002">
    <property type="protein sequence ID" value="MBC5724309.1"/>
    <property type="molecule type" value="Genomic_DNA"/>
</dbReference>
<organism evidence="2 3">
    <name type="scientific">Agathobaculum faecis</name>
    <dbReference type="NCBI Taxonomy" id="2763013"/>
    <lineage>
        <taxon>Bacteria</taxon>
        <taxon>Bacillati</taxon>
        <taxon>Bacillota</taxon>
        <taxon>Clostridia</taxon>
        <taxon>Eubacteriales</taxon>
        <taxon>Butyricicoccaceae</taxon>
        <taxon>Agathobaculum</taxon>
    </lineage>
</organism>
<accession>A0A923LUN5</accession>
<dbReference type="Proteomes" id="UP000606499">
    <property type="component" value="Unassembled WGS sequence"/>
</dbReference>
<evidence type="ECO:0000313" key="2">
    <source>
        <dbReference type="EMBL" id="MBC5724309.1"/>
    </source>
</evidence>
<comment type="caution">
    <text evidence="2">The sequence shown here is derived from an EMBL/GenBank/DDBJ whole genome shotgun (WGS) entry which is preliminary data.</text>
</comment>
<dbReference type="PANTHER" id="PTHR40055">
    <property type="entry name" value="TRANSCRIPTIONAL REGULATOR YGIV-RELATED"/>
    <property type="match status" value="1"/>
</dbReference>
<dbReference type="InterPro" id="IPR029442">
    <property type="entry name" value="GyrI-like"/>
</dbReference>
<name>A0A923LUN5_9FIRM</name>
<dbReference type="InterPro" id="IPR011256">
    <property type="entry name" value="Reg_factor_effector_dom_sf"/>
</dbReference>
<dbReference type="AlphaFoldDB" id="A0A923LUN5"/>
<feature type="domain" description="AraC effector-binding" evidence="1">
    <location>
        <begin position="1"/>
        <end position="147"/>
    </location>
</feature>
<keyword evidence="3" id="KW-1185">Reference proteome</keyword>
<sequence>MKLIELPALPIAFLRRTGPYGPENRALVERLKRLARDADLLDAGSVIFCAAWDDPACTPPEACRYDACLVLRLAARLPDTRSGYLPDGRYVCFTVPHTPEALSEIYGTAVRTVGCCGLSADPSRPMLEAYPLSLVQRGRCQFYVPVL</sequence>
<proteinExistence type="predicted"/>
<dbReference type="RefSeq" id="WP_054326580.1">
    <property type="nucleotide sequence ID" value="NZ_JACOPL010000002.1"/>
</dbReference>
<dbReference type="SMART" id="SM00871">
    <property type="entry name" value="AraC_E_bind"/>
    <property type="match status" value="1"/>
</dbReference>
<protein>
    <submittedName>
        <fullName evidence="2">GyrI-like domain-containing protein</fullName>
    </submittedName>
</protein>